<accession>A0A2W4WLT9</accession>
<evidence type="ECO:0000259" key="1">
    <source>
        <dbReference type="Pfam" id="PF07878"/>
    </source>
</evidence>
<name>A0A2W4WLT9_9CYAN</name>
<protein>
    <recommendedName>
        <fullName evidence="1">CopG-like ribbon-helix-helix domain-containing protein</fullName>
    </recommendedName>
</protein>
<evidence type="ECO:0000313" key="3">
    <source>
        <dbReference type="Proteomes" id="UP000249794"/>
    </source>
</evidence>
<organism evidence="2 3">
    <name type="scientific">Phormidesmis priestleyi</name>
    <dbReference type="NCBI Taxonomy" id="268141"/>
    <lineage>
        <taxon>Bacteria</taxon>
        <taxon>Bacillati</taxon>
        <taxon>Cyanobacteriota</taxon>
        <taxon>Cyanophyceae</taxon>
        <taxon>Leptolyngbyales</taxon>
        <taxon>Leptolyngbyaceae</taxon>
        <taxon>Phormidesmis</taxon>
    </lineage>
</organism>
<dbReference type="AlphaFoldDB" id="A0A2W4WLT9"/>
<reference evidence="3" key="1">
    <citation type="submission" date="2018-04" db="EMBL/GenBank/DDBJ databases">
        <authorList>
            <person name="Cornet L."/>
        </authorList>
    </citation>
    <scope>NUCLEOTIDE SEQUENCE [LARGE SCALE GENOMIC DNA]</scope>
</reference>
<feature type="domain" description="CopG-like ribbon-helix-helix" evidence="1">
    <location>
        <begin position="2"/>
        <end position="43"/>
    </location>
</feature>
<dbReference type="GO" id="GO:0006355">
    <property type="term" value="P:regulation of DNA-templated transcription"/>
    <property type="evidence" value="ECO:0007669"/>
    <property type="project" value="InterPro"/>
</dbReference>
<dbReference type="InterPro" id="IPR012869">
    <property type="entry name" value="RHH_5"/>
</dbReference>
<dbReference type="Pfam" id="PF07878">
    <property type="entry name" value="RHH_5"/>
    <property type="match status" value="1"/>
</dbReference>
<gene>
    <name evidence="2" type="ORF">DCF15_20745</name>
</gene>
<dbReference type="Gene3D" id="1.10.1220.10">
    <property type="entry name" value="Met repressor-like"/>
    <property type="match status" value="1"/>
</dbReference>
<comment type="caution">
    <text evidence="2">The sequence shown here is derived from an EMBL/GenBank/DDBJ whole genome shotgun (WGS) entry which is preliminary data.</text>
</comment>
<dbReference type="Proteomes" id="UP000249794">
    <property type="component" value="Unassembled WGS sequence"/>
</dbReference>
<dbReference type="InterPro" id="IPR013321">
    <property type="entry name" value="Arc_rbn_hlx_hlx"/>
</dbReference>
<evidence type="ECO:0000313" key="2">
    <source>
        <dbReference type="EMBL" id="PZO46113.1"/>
    </source>
</evidence>
<sequence length="68" mass="7643">MSDRFSITLPEEIAADLKIWAESEGRNKANLAGFLVETAVRQRFPDKYPPMTVGFNKPPRQENTTSSS</sequence>
<dbReference type="EMBL" id="QBMP01000325">
    <property type="protein sequence ID" value="PZO46113.1"/>
    <property type="molecule type" value="Genomic_DNA"/>
</dbReference>
<proteinExistence type="predicted"/>
<reference evidence="2 3" key="2">
    <citation type="submission" date="2018-06" db="EMBL/GenBank/DDBJ databases">
        <title>Metagenomic assembly of (sub)arctic Cyanobacteria and their associated microbiome from non-axenic cultures.</title>
        <authorList>
            <person name="Baurain D."/>
        </authorList>
    </citation>
    <scope>NUCLEOTIDE SEQUENCE [LARGE SCALE GENOMIC DNA]</scope>
    <source>
        <strain evidence="2">ULC027bin1</strain>
    </source>
</reference>